<name>G0V266_TRYCI</name>
<feature type="transmembrane region" description="Helical" evidence="1">
    <location>
        <begin position="36"/>
        <end position="57"/>
    </location>
</feature>
<feature type="transmembrane region" description="Helical" evidence="1">
    <location>
        <begin position="91"/>
        <end position="113"/>
    </location>
</feature>
<feature type="transmembrane region" description="Helical" evidence="1">
    <location>
        <begin position="6"/>
        <end position="29"/>
    </location>
</feature>
<gene>
    <name evidence="2" type="ORF">TCIL3000_11_12310</name>
</gene>
<proteinExistence type="predicted"/>
<dbReference type="EMBL" id="HE575324">
    <property type="protein sequence ID" value="CCC95738.1"/>
    <property type="molecule type" value="Genomic_DNA"/>
</dbReference>
<organism evidence="2">
    <name type="scientific">Trypanosoma congolense (strain IL3000)</name>
    <dbReference type="NCBI Taxonomy" id="1068625"/>
    <lineage>
        <taxon>Eukaryota</taxon>
        <taxon>Discoba</taxon>
        <taxon>Euglenozoa</taxon>
        <taxon>Kinetoplastea</taxon>
        <taxon>Metakinetoplastina</taxon>
        <taxon>Trypanosomatida</taxon>
        <taxon>Trypanosomatidae</taxon>
        <taxon>Trypanosoma</taxon>
        <taxon>Nannomonas</taxon>
    </lineage>
</organism>
<evidence type="ECO:0000313" key="2">
    <source>
        <dbReference type="EMBL" id="CCC95738.1"/>
    </source>
</evidence>
<protein>
    <submittedName>
        <fullName evidence="2">Uncharacterized protein</fullName>
    </submittedName>
</protein>
<keyword evidence="1" id="KW-0472">Membrane</keyword>
<dbReference type="AlphaFoldDB" id="G0V266"/>
<sequence length="132" mass="14814">MIGMLAIKIAAIVPLRAFFCISALVCIYMDRHTTTLNFLPLLRSSSPLLFFFLYNAFPSRCRTVMFFFLANLFEVSFSSLLCLAPSLPVSFLLSLGCCCTINKFLSLLLLFVVTDFERILFLFCSCGCVSSL</sequence>
<keyword evidence="1" id="KW-1133">Transmembrane helix</keyword>
<keyword evidence="1" id="KW-0812">Transmembrane</keyword>
<accession>G0V266</accession>
<reference evidence="2" key="1">
    <citation type="journal article" date="2012" name="Proc. Natl. Acad. Sci. U.S.A.">
        <title>Antigenic diversity is generated by distinct evolutionary mechanisms in African trypanosome species.</title>
        <authorList>
            <person name="Jackson A.P."/>
            <person name="Berry A."/>
            <person name="Aslett M."/>
            <person name="Allison H.C."/>
            <person name="Burton P."/>
            <person name="Vavrova-Anderson J."/>
            <person name="Brown R."/>
            <person name="Browne H."/>
            <person name="Corton N."/>
            <person name="Hauser H."/>
            <person name="Gamble J."/>
            <person name="Gilderthorp R."/>
            <person name="Marcello L."/>
            <person name="McQuillan J."/>
            <person name="Otto T.D."/>
            <person name="Quail M.A."/>
            <person name="Sanders M.J."/>
            <person name="van Tonder A."/>
            <person name="Ginger M.L."/>
            <person name="Field M.C."/>
            <person name="Barry J.D."/>
            <person name="Hertz-Fowler C."/>
            <person name="Berriman M."/>
        </authorList>
    </citation>
    <scope>NUCLEOTIDE SEQUENCE</scope>
    <source>
        <strain evidence="2">IL3000</strain>
    </source>
</reference>
<feature type="transmembrane region" description="Helical" evidence="1">
    <location>
        <begin position="63"/>
        <end position="84"/>
    </location>
</feature>
<evidence type="ECO:0000256" key="1">
    <source>
        <dbReference type="SAM" id="Phobius"/>
    </source>
</evidence>